<reference evidence="9" key="1">
    <citation type="submission" date="2020-09" db="EMBL/GenBank/DDBJ databases">
        <authorList>
            <person name="Kim M.K."/>
        </authorList>
    </citation>
    <scope>NUCLEOTIDE SEQUENCE</scope>
    <source>
        <strain evidence="9">BT704</strain>
    </source>
</reference>
<dbReference type="PANTHER" id="PTHR30600">
    <property type="entry name" value="CYTOCHROME C PEROXIDASE-RELATED"/>
    <property type="match status" value="1"/>
</dbReference>
<dbReference type="Gene3D" id="1.10.760.10">
    <property type="entry name" value="Cytochrome c-like domain"/>
    <property type="match status" value="2"/>
</dbReference>
<keyword evidence="9" id="KW-0575">Peroxidase</keyword>
<keyword evidence="6 7" id="KW-0408">Iron</keyword>
<protein>
    <submittedName>
        <fullName evidence="9">Cytochrome-c peroxidase</fullName>
    </submittedName>
</protein>
<dbReference type="InterPro" id="IPR009056">
    <property type="entry name" value="Cyt_c-like_dom"/>
</dbReference>
<evidence type="ECO:0000256" key="5">
    <source>
        <dbReference type="ARBA" id="ARBA00023002"/>
    </source>
</evidence>
<dbReference type="SUPFAM" id="SSF46626">
    <property type="entry name" value="Cytochrome c"/>
    <property type="match status" value="2"/>
</dbReference>
<evidence type="ECO:0000256" key="3">
    <source>
        <dbReference type="ARBA" id="ARBA00022723"/>
    </source>
</evidence>
<dbReference type="Pfam" id="PF03150">
    <property type="entry name" value="CCP_MauG"/>
    <property type="match status" value="1"/>
</dbReference>
<dbReference type="GO" id="GO:0020037">
    <property type="term" value="F:heme binding"/>
    <property type="evidence" value="ECO:0007669"/>
    <property type="project" value="InterPro"/>
</dbReference>
<keyword evidence="10" id="KW-1185">Reference proteome</keyword>
<dbReference type="EMBL" id="JACXAA010000009">
    <property type="protein sequence ID" value="MBD2755808.1"/>
    <property type="molecule type" value="Genomic_DNA"/>
</dbReference>
<dbReference type="InterPro" id="IPR004852">
    <property type="entry name" value="Di-haem_cyt_c_peroxidsae"/>
</dbReference>
<evidence type="ECO:0000313" key="10">
    <source>
        <dbReference type="Proteomes" id="UP000653797"/>
    </source>
</evidence>
<organism evidence="9 10">
    <name type="scientific">Spirosoma validum</name>
    <dbReference type="NCBI Taxonomy" id="2771355"/>
    <lineage>
        <taxon>Bacteria</taxon>
        <taxon>Pseudomonadati</taxon>
        <taxon>Bacteroidota</taxon>
        <taxon>Cytophagia</taxon>
        <taxon>Cytophagales</taxon>
        <taxon>Cytophagaceae</taxon>
        <taxon>Spirosoma</taxon>
    </lineage>
</organism>
<dbReference type="InterPro" id="IPR051395">
    <property type="entry name" value="Cytochrome_c_Peroxidase/MauG"/>
</dbReference>
<dbReference type="AlphaFoldDB" id="A0A927B5S3"/>
<accession>A0A927B5S3</accession>
<evidence type="ECO:0000256" key="4">
    <source>
        <dbReference type="ARBA" id="ARBA00022729"/>
    </source>
</evidence>
<keyword evidence="5" id="KW-0560">Oxidoreductase</keyword>
<dbReference type="GO" id="GO:0004130">
    <property type="term" value="F:cytochrome-c peroxidase activity"/>
    <property type="evidence" value="ECO:0007669"/>
    <property type="project" value="TreeGrafter"/>
</dbReference>
<dbReference type="GO" id="GO:0009055">
    <property type="term" value="F:electron transfer activity"/>
    <property type="evidence" value="ECO:0007669"/>
    <property type="project" value="InterPro"/>
</dbReference>
<comment type="subcellular location">
    <subcellularLocation>
        <location evidence="1">Cell envelope</location>
    </subcellularLocation>
</comment>
<dbReference type="PROSITE" id="PS51007">
    <property type="entry name" value="CYTC"/>
    <property type="match status" value="2"/>
</dbReference>
<evidence type="ECO:0000256" key="1">
    <source>
        <dbReference type="ARBA" id="ARBA00004196"/>
    </source>
</evidence>
<name>A0A927B5S3_9BACT</name>
<dbReference type="Proteomes" id="UP000653797">
    <property type="component" value="Unassembled WGS sequence"/>
</dbReference>
<gene>
    <name evidence="9" type="ORF">IC230_23095</name>
</gene>
<evidence type="ECO:0000313" key="9">
    <source>
        <dbReference type="EMBL" id="MBD2755808.1"/>
    </source>
</evidence>
<evidence type="ECO:0000256" key="7">
    <source>
        <dbReference type="PROSITE-ProRule" id="PRU00433"/>
    </source>
</evidence>
<keyword evidence="3 7" id="KW-0479">Metal-binding</keyword>
<dbReference type="Gene3D" id="1.20.1420.20">
    <property type="entry name" value="M75 peptidase, HXXE motif"/>
    <property type="match status" value="1"/>
</dbReference>
<dbReference type="GO" id="GO:0030313">
    <property type="term" value="C:cell envelope"/>
    <property type="evidence" value="ECO:0007669"/>
    <property type="project" value="UniProtKB-SubCell"/>
</dbReference>
<feature type="domain" description="Cytochrome c" evidence="8">
    <location>
        <begin position="313"/>
        <end position="437"/>
    </location>
</feature>
<dbReference type="InterPro" id="IPR038352">
    <property type="entry name" value="Imelysin_sf"/>
</dbReference>
<dbReference type="RefSeq" id="WP_191041423.1">
    <property type="nucleotide sequence ID" value="NZ_JACXAA010000009.1"/>
</dbReference>
<dbReference type="InterPro" id="IPR036909">
    <property type="entry name" value="Cyt_c-like_dom_sf"/>
</dbReference>
<dbReference type="GO" id="GO:0046872">
    <property type="term" value="F:metal ion binding"/>
    <property type="evidence" value="ECO:0007669"/>
    <property type="project" value="UniProtKB-KW"/>
</dbReference>
<sequence length="604" mass="67074">MKATASRYWLALMLASGLQLLLMSSFKKAAPLITPAQRTQEQFLRDIIDLDSVASRLETAIKARQSASILQLALGKTRDQYKRIEYLTEYYYPLLAKAINGPAVVEGELDDGVGLQREPSGLQLLEEKLIAYDSTQNADLLGQVSQLRQTIGKLSRLAQYSPLSDEQVFDAMRLEVFRLIALGISGFDTPISRRALPEAAIVLSSLEKSLAHYRPRLQQADPGLTNQLQQALQEAISALRTCRSFDDFDRLHFIRNHAYKFTRLLTKAQQVLIISIPVDRTRLLSASTTTLSEPDAFDPGFFTNTEASRSTAARVALGRQLFYEPILSGNGQRTCATCHRPDRAFTDGETTSLALDGHERIHRNTPTLLNAALQTAQFMDLRAFGLEDQIRDVLQNKTEMGGSLARAVEQLNSHDTYPICFKEAYTDGITAYNITNALANYVRSLTALDSRVDRYLRGLPAHLTTNEKRGFNLFMGKANCGTCHYFPLFNGSIPPAYQKTESEVIGAPATASERQVDSDSGRYLSTKLAIHQRAFKIPTVRHAVHTAPYMHNGVYQTLEQVVEFYDKGGGRGLGFAISNQTLPANKLNLTPGEKKALVAFMKAL</sequence>
<keyword evidence="4" id="KW-0732">Signal</keyword>
<dbReference type="PANTHER" id="PTHR30600:SF10">
    <property type="entry name" value="BLL6722 PROTEIN"/>
    <property type="match status" value="1"/>
</dbReference>
<feature type="domain" description="Cytochrome c" evidence="8">
    <location>
        <begin position="465"/>
        <end position="604"/>
    </location>
</feature>
<keyword evidence="2 7" id="KW-0349">Heme</keyword>
<evidence type="ECO:0000256" key="2">
    <source>
        <dbReference type="ARBA" id="ARBA00022617"/>
    </source>
</evidence>
<evidence type="ECO:0000259" key="8">
    <source>
        <dbReference type="PROSITE" id="PS51007"/>
    </source>
</evidence>
<proteinExistence type="predicted"/>
<comment type="caution">
    <text evidence="9">The sequence shown here is derived from an EMBL/GenBank/DDBJ whole genome shotgun (WGS) entry which is preliminary data.</text>
</comment>
<evidence type="ECO:0000256" key="6">
    <source>
        <dbReference type="ARBA" id="ARBA00023004"/>
    </source>
</evidence>